<dbReference type="Gene3D" id="3.40.50.10140">
    <property type="entry name" value="Toll/interleukin-1 receptor homology (TIR) domain"/>
    <property type="match status" value="1"/>
</dbReference>
<dbReference type="PANTHER" id="PTHR32009">
    <property type="entry name" value="TMV RESISTANCE PROTEIN N-LIKE"/>
    <property type="match status" value="1"/>
</dbReference>
<evidence type="ECO:0000256" key="1">
    <source>
        <dbReference type="ARBA" id="ARBA00023027"/>
    </source>
</evidence>
<name>A0A059B0B2_EUCGR</name>
<dbReference type="Pfam" id="PF01582">
    <property type="entry name" value="TIR"/>
    <property type="match status" value="1"/>
</dbReference>
<dbReference type="AlphaFoldDB" id="A0A059B0B2"/>
<dbReference type="SUPFAM" id="SSF52200">
    <property type="entry name" value="Toll/Interleukin receptor TIR domain"/>
    <property type="match status" value="1"/>
</dbReference>
<proteinExistence type="predicted"/>
<dbReference type="Gramene" id="KCW59424">
    <property type="protein sequence ID" value="KCW59424"/>
    <property type="gene ID" value="EUGRSUZ_H02148"/>
</dbReference>
<accession>A0A059B0B2</accession>
<dbReference type="OMA" id="HEKSHDL"/>
<dbReference type="PANTHER" id="PTHR32009:SF138">
    <property type="entry name" value="DISEASE RESISTANCE PROTEIN (TIR-NBS-LRR CLASS)"/>
    <property type="match status" value="1"/>
</dbReference>
<sequence>MASSSSSSSSKRRRSYDVFLSFRGTDVRNYFLGHLYTALVQSGINTYMDSEDLKKGEKISPALMEAIEESQIAIVVFSKDYASSPWCLEEVAKIMECKEQRGLMVFPVFYKVEPREVRGQRQGYAEAMNKHEVKFGTDSEKVKRWKKALLDAGSLSGWHFMDGGISYIHTKAGACGMLPAHFNIYGKRTLQVP</sequence>
<dbReference type="GO" id="GO:0007165">
    <property type="term" value="P:signal transduction"/>
    <property type="evidence" value="ECO:0000318"/>
    <property type="project" value="GO_Central"/>
</dbReference>
<feature type="domain" description="TIR" evidence="2">
    <location>
        <begin position="14"/>
        <end position="193"/>
    </location>
</feature>
<dbReference type="InterPro" id="IPR000157">
    <property type="entry name" value="TIR_dom"/>
</dbReference>
<keyword evidence="1" id="KW-0520">NAD</keyword>
<dbReference type="PROSITE" id="PS50104">
    <property type="entry name" value="TIR"/>
    <property type="match status" value="1"/>
</dbReference>
<gene>
    <name evidence="3" type="ORF">EUGRSUZ_H02148</name>
</gene>
<dbReference type="InterPro" id="IPR035897">
    <property type="entry name" value="Toll_tir_struct_dom_sf"/>
</dbReference>
<protein>
    <recommendedName>
        <fullName evidence="2">TIR domain-containing protein</fullName>
    </recommendedName>
</protein>
<evidence type="ECO:0000313" key="3">
    <source>
        <dbReference type="EMBL" id="KCW59424.1"/>
    </source>
</evidence>
<evidence type="ECO:0000259" key="2">
    <source>
        <dbReference type="PROSITE" id="PS50104"/>
    </source>
</evidence>
<dbReference type="FunCoup" id="A0A059B0B2">
    <property type="interactions" value="90"/>
</dbReference>
<dbReference type="STRING" id="71139.A0A059B0B2"/>
<organism evidence="3">
    <name type="scientific">Eucalyptus grandis</name>
    <name type="common">Flooded gum</name>
    <dbReference type="NCBI Taxonomy" id="71139"/>
    <lineage>
        <taxon>Eukaryota</taxon>
        <taxon>Viridiplantae</taxon>
        <taxon>Streptophyta</taxon>
        <taxon>Embryophyta</taxon>
        <taxon>Tracheophyta</taxon>
        <taxon>Spermatophyta</taxon>
        <taxon>Magnoliopsida</taxon>
        <taxon>eudicotyledons</taxon>
        <taxon>Gunneridae</taxon>
        <taxon>Pentapetalae</taxon>
        <taxon>rosids</taxon>
        <taxon>malvids</taxon>
        <taxon>Myrtales</taxon>
        <taxon>Myrtaceae</taxon>
        <taxon>Myrtoideae</taxon>
        <taxon>Eucalypteae</taxon>
        <taxon>Eucalyptus</taxon>
    </lineage>
</organism>
<dbReference type="GO" id="GO:0005634">
    <property type="term" value="C:nucleus"/>
    <property type="evidence" value="ECO:0000318"/>
    <property type="project" value="GO_Central"/>
</dbReference>
<dbReference type="InParanoid" id="A0A059B0B2"/>
<dbReference type="FunFam" id="3.40.50.10140:FF:000007">
    <property type="entry name" value="Disease resistance protein (TIR-NBS-LRR class)"/>
    <property type="match status" value="1"/>
</dbReference>
<dbReference type="SMART" id="SM00255">
    <property type="entry name" value="TIR"/>
    <property type="match status" value="1"/>
</dbReference>
<dbReference type="EMBL" id="KK198760">
    <property type="protein sequence ID" value="KCW59424.1"/>
    <property type="molecule type" value="Genomic_DNA"/>
</dbReference>
<reference evidence="3" key="1">
    <citation type="submission" date="2013-07" db="EMBL/GenBank/DDBJ databases">
        <title>The genome of Eucalyptus grandis.</title>
        <authorList>
            <person name="Schmutz J."/>
            <person name="Hayes R."/>
            <person name="Myburg A."/>
            <person name="Tuskan G."/>
            <person name="Grattapaglia D."/>
            <person name="Rokhsar D.S."/>
        </authorList>
    </citation>
    <scope>NUCLEOTIDE SEQUENCE</scope>
    <source>
        <tissue evidence="3">Leaf extractions</tissue>
    </source>
</reference>